<keyword evidence="1" id="KW-1133">Transmembrane helix</keyword>
<dbReference type="Proteomes" id="UP000271152">
    <property type="component" value="Unassembled WGS sequence"/>
</dbReference>
<evidence type="ECO:0000313" key="3">
    <source>
        <dbReference type="Proteomes" id="UP000271152"/>
    </source>
</evidence>
<dbReference type="AlphaFoldDB" id="A0A3M5WVE4"/>
<keyword evidence="1" id="KW-0472">Membrane</keyword>
<feature type="transmembrane region" description="Helical" evidence="1">
    <location>
        <begin position="76"/>
        <end position="102"/>
    </location>
</feature>
<dbReference type="EMBL" id="RBUG01000053">
    <property type="protein sequence ID" value="RMU74611.1"/>
    <property type="molecule type" value="Genomic_DNA"/>
</dbReference>
<sequence>MGSVGTITFRLILCCDCGFMDCRQCWRGTQFRMCHACSRLGGARRNEMFLTKIYVGAYTRISCFLRDREAASGIEYALVAAMVAVALIAFVPTISASVGAIFTKIQTALTGTTTGASTPAAG</sequence>
<reference evidence="2 3" key="1">
    <citation type="submission" date="2018-08" db="EMBL/GenBank/DDBJ databases">
        <title>Recombination of ecologically and evolutionarily significant loci maintains genetic cohesion in the Pseudomonas syringae species complex.</title>
        <authorList>
            <person name="Dillon M."/>
            <person name="Thakur S."/>
            <person name="Almeida R.N.D."/>
            <person name="Weir B.S."/>
            <person name="Guttman D.S."/>
        </authorList>
    </citation>
    <scope>NUCLEOTIDE SEQUENCE [LARGE SCALE GENOMIC DNA]</scope>
    <source>
        <strain evidence="2 3">ICMP 11947</strain>
    </source>
</reference>
<organism evidence="2 3">
    <name type="scientific">Pseudomonas syringae pv. apii</name>
    <dbReference type="NCBI Taxonomy" id="81036"/>
    <lineage>
        <taxon>Bacteria</taxon>
        <taxon>Pseudomonadati</taxon>
        <taxon>Pseudomonadota</taxon>
        <taxon>Gammaproteobacteria</taxon>
        <taxon>Pseudomonadales</taxon>
        <taxon>Pseudomonadaceae</taxon>
        <taxon>Pseudomonas</taxon>
    </lineage>
</organism>
<name>A0A3M5WVE4_9PSED</name>
<proteinExistence type="predicted"/>
<comment type="caution">
    <text evidence="2">The sequence shown here is derived from an EMBL/GenBank/DDBJ whole genome shotgun (WGS) entry which is preliminary data.</text>
</comment>
<protein>
    <submittedName>
        <fullName evidence="2">Putative Pilin protein</fullName>
    </submittedName>
</protein>
<keyword evidence="1" id="KW-0812">Transmembrane</keyword>
<accession>A0A3M5WVE4</accession>
<gene>
    <name evidence="2" type="ORF">ALP23_100534</name>
</gene>
<evidence type="ECO:0000313" key="2">
    <source>
        <dbReference type="EMBL" id="RMU74611.1"/>
    </source>
</evidence>
<dbReference type="Pfam" id="PF04964">
    <property type="entry name" value="Flp_Fap"/>
    <property type="match status" value="1"/>
</dbReference>
<dbReference type="InterPro" id="IPR007047">
    <property type="entry name" value="Flp_Fap"/>
</dbReference>
<evidence type="ECO:0000256" key="1">
    <source>
        <dbReference type="SAM" id="Phobius"/>
    </source>
</evidence>